<dbReference type="RefSeq" id="WP_086274580.1">
    <property type="nucleotide sequence ID" value="NZ_NGKU01000001.1"/>
</dbReference>
<reference evidence="2 3" key="1">
    <citation type="submission" date="2017-05" db="EMBL/GenBank/DDBJ databases">
        <title>The Genome Sequence of Enterococcus sp. 8G7_MSG3316.</title>
        <authorList>
            <consortium name="The Broad Institute Genomics Platform"/>
            <consortium name="The Broad Institute Genomic Center for Infectious Diseases"/>
            <person name="Earl A."/>
            <person name="Manson A."/>
            <person name="Schwartman J."/>
            <person name="Gilmore M."/>
            <person name="Abouelleil A."/>
            <person name="Cao P."/>
            <person name="Chapman S."/>
            <person name="Cusick C."/>
            <person name="Shea T."/>
            <person name="Young S."/>
            <person name="Neafsey D."/>
            <person name="Nusbaum C."/>
            <person name="Birren B."/>
        </authorList>
    </citation>
    <scope>NUCLEOTIDE SEQUENCE [LARGE SCALE GENOMIC DNA]</scope>
    <source>
        <strain evidence="2 3">8G7_MSG3316</strain>
    </source>
</reference>
<dbReference type="STRING" id="1834191.A5886_001726"/>
<dbReference type="EMBL" id="NGKU01000001">
    <property type="protein sequence ID" value="OTN76648.1"/>
    <property type="molecule type" value="Genomic_DNA"/>
</dbReference>
<accession>A0A242A6I5</accession>
<proteinExistence type="predicted"/>
<protein>
    <submittedName>
        <fullName evidence="2">Dihydropteroate synthase</fullName>
    </submittedName>
</protein>
<name>A0A242A6I5_9ENTE</name>
<dbReference type="Pfam" id="PF00809">
    <property type="entry name" value="Pterin_bind"/>
    <property type="match status" value="1"/>
</dbReference>
<dbReference type="Gene3D" id="3.20.20.20">
    <property type="entry name" value="Dihydropteroate synthase-like"/>
    <property type="match status" value="1"/>
</dbReference>
<gene>
    <name evidence="2" type="ORF">A5886_001726</name>
</gene>
<evidence type="ECO:0000259" key="1">
    <source>
        <dbReference type="PROSITE" id="PS50972"/>
    </source>
</evidence>
<dbReference type="Proteomes" id="UP000195043">
    <property type="component" value="Unassembled WGS sequence"/>
</dbReference>
<dbReference type="SUPFAM" id="SSF51717">
    <property type="entry name" value="Dihydropteroate synthetase-like"/>
    <property type="match status" value="1"/>
</dbReference>
<dbReference type="InterPro" id="IPR045031">
    <property type="entry name" value="DHP_synth-like"/>
</dbReference>
<dbReference type="PANTHER" id="PTHR20941:SF1">
    <property type="entry name" value="FOLIC ACID SYNTHESIS PROTEIN FOL1"/>
    <property type="match status" value="1"/>
</dbReference>
<sequence length="247" mass="28650">MIVSEVGESDYTKILVQFSDVNHKELLELKFLVKKVGARIEKVNGCWLVSFNLTEIDFFINECEKLNYFVNNIEILEKIFQENRLVWKGRNFSFDLTKKPIIVSIVNCTPDSFYNSNNHNEISKILHKVEKDLVQGASVIELGGKSVRPGFKDISPEVEWMRLTHVIENIKKYFPNTVLSVDTDNAYVMMYALKEYQVDIINDVTGFDNSKKIEIIKDFQPSLVVMNNGRKKIEFRLLIFLNILVTN</sequence>
<dbReference type="InterPro" id="IPR011005">
    <property type="entry name" value="Dihydropteroate_synth-like_sf"/>
</dbReference>
<dbReference type="GO" id="GO:0005829">
    <property type="term" value="C:cytosol"/>
    <property type="evidence" value="ECO:0007669"/>
    <property type="project" value="TreeGrafter"/>
</dbReference>
<organism evidence="2 3">
    <name type="scientific">Candidatus Enterococcus testudinis</name>
    <dbReference type="NCBI Taxonomy" id="1834191"/>
    <lineage>
        <taxon>Bacteria</taxon>
        <taxon>Bacillati</taxon>
        <taxon>Bacillota</taxon>
        <taxon>Bacilli</taxon>
        <taxon>Lactobacillales</taxon>
        <taxon>Enterococcaceae</taxon>
        <taxon>Enterococcus</taxon>
    </lineage>
</organism>
<evidence type="ECO:0000313" key="3">
    <source>
        <dbReference type="Proteomes" id="UP000195043"/>
    </source>
</evidence>
<comment type="caution">
    <text evidence="2">The sequence shown here is derived from an EMBL/GenBank/DDBJ whole genome shotgun (WGS) entry which is preliminary data.</text>
</comment>
<dbReference type="GO" id="GO:0046654">
    <property type="term" value="P:tetrahydrofolate biosynthetic process"/>
    <property type="evidence" value="ECO:0007669"/>
    <property type="project" value="TreeGrafter"/>
</dbReference>
<evidence type="ECO:0000313" key="2">
    <source>
        <dbReference type="EMBL" id="OTN76648.1"/>
    </source>
</evidence>
<dbReference type="InterPro" id="IPR000489">
    <property type="entry name" value="Pterin-binding_dom"/>
</dbReference>
<dbReference type="GO" id="GO:0004156">
    <property type="term" value="F:dihydropteroate synthase activity"/>
    <property type="evidence" value="ECO:0007669"/>
    <property type="project" value="TreeGrafter"/>
</dbReference>
<feature type="domain" description="Pterin-binding" evidence="1">
    <location>
        <begin position="100"/>
        <end position="247"/>
    </location>
</feature>
<dbReference type="AlphaFoldDB" id="A0A242A6I5"/>
<dbReference type="PROSITE" id="PS50972">
    <property type="entry name" value="PTERIN_BINDING"/>
    <property type="match status" value="1"/>
</dbReference>
<keyword evidence="3" id="KW-1185">Reference proteome</keyword>
<dbReference type="PANTHER" id="PTHR20941">
    <property type="entry name" value="FOLATE SYNTHESIS PROTEINS"/>
    <property type="match status" value="1"/>
</dbReference>
<dbReference type="OrthoDB" id="9811744at2"/>